<dbReference type="OrthoDB" id="8478125at2"/>
<evidence type="ECO:0000313" key="10">
    <source>
        <dbReference type="EMBL" id="SNT74866.1"/>
    </source>
</evidence>
<comment type="subcellular location">
    <subcellularLocation>
        <location evidence="1">Cell membrane</location>
        <topology evidence="1">Multi-pass membrane protein</topology>
    </subcellularLocation>
</comment>
<dbReference type="RefSeq" id="WP_089412891.1">
    <property type="nucleotide sequence ID" value="NZ_FZQA01000006.1"/>
</dbReference>
<dbReference type="EMBL" id="FZQA01000006">
    <property type="protein sequence ID" value="SNT74866.1"/>
    <property type="molecule type" value="Genomic_DNA"/>
</dbReference>
<dbReference type="Pfam" id="PF02386">
    <property type="entry name" value="TrkH"/>
    <property type="match status" value="1"/>
</dbReference>
<evidence type="ECO:0000256" key="7">
    <source>
        <dbReference type="ARBA" id="ARBA00023065"/>
    </source>
</evidence>
<evidence type="ECO:0000256" key="8">
    <source>
        <dbReference type="ARBA" id="ARBA00023136"/>
    </source>
</evidence>
<dbReference type="AlphaFoldDB" id="A0A239PY25"/>
<feature type="transmembrane region" description="Helical" evidence="9">
    <location>
        <begin position="247"/>
        <end position="264"/>
    </location>
</feature>
<sequence length="443" mass="46592">MLAPFLIALAENGRAAGAYGFSACLTVLAGAGAYMLSAGWRRRTDLRSALLVVLLWWAGAPVFAALPLWLGGLDYFDAYFEAVSALTTTGAWLSREAVYADAAGAIWRAELQWLGGLASMSIAAAIFIRPAFIGVDTLLPPFSRGDRDSDLRALRSAVAAFYRAYALITFVCFLLLLAAGAEVFDAAVMAMSAVASGGMIPHADGLSGYVSAVSGVLFAFILLSGANFILVARLFRGARRQMRDVETGVYVLMVLIVGVLLWLTSGAGDVDLAPAQIFNAASLLSTSGVLIGREPALTVALITAIIGGAAVSTAGGFKVLRWLVIMRRGREELRRLISPSAVFGVSRVADELGVWMHFLMFTMTLAALLLAATAAGHAFETAATAATAVLSNTGPLLALAEGGAEDYAIFDGPLRALFIIGMILGRLEAVVALALVNRAFWRS</sequence>
<proteinExistence type="inferred from homology"/>
<feature type="transmembrane region" description="Helical" evidence="9">
    <location>
        <begin position="16"/>
        <end position="36"/>
    </location>
</feature>
<evidence type="ECO:0000256" key="2">
    <source>
        <dbReference type="ARBA" id="ARBA00009137"/>
    </source>
</evidence>
<evidence type="ECO:0000256" key="6">
    <source>
        <dbReference type="ARBA" id="ARBA00022989"/>
    </source>
</evidence>
<feature type="transmembrane region" description="Helical" evidence="9">
    <location>
        <begin position="48"/>
        <end position="70"/>
    </location>
</feature>
<feature type="transmembrane region" description="Helical" evidence="9">
    <location>
        <begin position="160"/>
        <end position="181"/>
    </location>
</feature>
<keyword evidence="4" id="KW-1003">Cell membrane</keyword>
<organism evidence="10 11">
    <name type="scientific">Amphiplicatus metriothermophilus</name>
    <dbReference type="NCBI Taxonomy" id="1519374"/>
    <lineage>
        <taxon>Bacteria</taxon>
        <taxon>Pseudomonadati</taxon>
        <taxon>Pseudomonadota</taxon>
        <taxon>Alphaproteobacteria</taxon>
        <taxon>Parvularculales</taxon>
        <taxon>Parvularculaceae</taxon>
        <taxon>Amphiplicatus</taxon>
    </lineage>
</organism>
<dbReference type="GO" id="GO:0030001">
    <property type="term" value="P:metal ion transport"/>
    <property type="evidence" value="ECO:0007669"/>
    <property type="project" value="UniProtKB-ARBA"/>
</dbReference>
<feature type="transmembrane region" description="Helical" evidence="9">
    <location>
        <begin position="416"/>
        <end position="436"/>
    </location>
</feature>
<evidence type="ECO:0000256" key="5">
    <source>
        <dbReference type="ARBA" id="ARBA00022692"/>
    </source>
</evidence>
<gene>
    <name evidence="10" type="ORF">SAMN06297382_2456</name>
</gene>
<name>A0A239PY25_9PROT</name>
<comment type="similarity">
    <text evidence="2">Belongs to the TrkH potassium transport family.</text>
</comment>
<feature type="transmembrane region" description="Helical" evidence="9">
    <location>
        <begin position="354"/>
        <end position="375"/>
    </location>
</feature>
<keyword evidence="7" id="KW-0406">Ion transport</keyword>
<evidence type="ECO:0000256" key="3">
    <source>
        <dbReference type="ARBA" id="ARBA00022448"/>
    </source>
</evidence>
<keyword evidence="6 9" id="KW-1133">Transmembrane helix</keyword>
<keyword evidence="8 9" id="KW-0472">Membrane</keyword>
<feature type="transmembrane region" description="Helical" evidence="9">
    <location>
        <begin position="296"/>
        <end position="320"/>
    </location>
</feature>
<feature type="transmembrane region" description="Helical" evidence="9">
    <location>
        <begin position="117"/>
        <end position="139"/>
    </location>
</feature>
<reference evidence="10 11" key="1">
    <citation type="submission" date="2017-07" db="EMBL/GenBank/DDBJ databases">
        <authorList>
            <person name="Sun Z.S."/>
            <person name="Albrecht U."/>
            <person name="Echele G."/>
            <person name="Lee C.C."/>
        </authorList>
    </citation>
    <scope>NUCLEOTIDE SEQUENCE [LARGE SCALE GENOMIC DNA]</scope>
    <source>
        <strain evidence="10 11">CGMCC 1.12710</strain>
    </source>
</reference>
<protein>
    <submittedName>
        <fullName evidence="10">Trk system potassium uptake protein TrkH</fullName>
    </submittedName>
</protein>
<dbReference type="PANTHER" id="PTHR32024:SF2">
    <property type="entry name" value="TRK SYSTEM POTASSIUM UPTAKE PROTEIN TRKG-RELATED"/>
    <property type="match status" value="1"/>
</dbReference>
<dbReference type="PANTHER" id="PTHR32024">
    <property type="entry name" value="TRK SYSTEM POTASSIUM UPTAKE PROTEIN TRKG-RELATED"/>
    <property type="match status" value="1"/>
</dbReference>
<feature type="transmembrane region" description="Helical" evidence="9">
    <location>
        <begin position="209"/>
        <end position="235"/>
    </location>
</feature>
<evidence type="ECO:0000313" key="11">
    <source>
        <dbReference type="Proteomes" id="UP000198346"/>
    </source>
</evidence>
<keyword evidence="11" id="KW-1185">Reference proteome</keyword>
<dbReference type="Proteomes" id="UP000198346">
    <property type="component" value="Unassembled WGS sequence"/>
</dbReference>
<accession>A0A239PY25</accession>
<dbReference type="InterPro" id="IPR003445">
    <property type="entry name" value="Cat_transpt"/>
</dbReference>
<evidence type="ECO:0000256" key="1">
    <source>
        <dbReference type="ARBA" id="ARBA00004651"/>
    </source>
</evidence>
<evidence type="ECO:0000256" key="4">
    <source>
        <dbReference type="ARBA" id="ARBA00022475"/>
    </source>
</evidence>
<keyword evidence="3" id="KW-0813">Transport</keyword>
<evidence type="ECO:0000256" key="9">
    <source>
        <dbReference type="SAM" id="Phobius"/>
    </source>
</evidence>
<dbReference type="GO" id="GO:0008324">
    <property type="term" value="F:monoatomic cation transmembrane transporter activity"/>
    <property type="evidence" value="ECO:0007669"/>
    <property type="project" value="InterPro"/>
</dbReference>
<keyword evidence="5 9" id="KW-0812">Transmembrane</keyword>
<dbReference type="GO" id="GO:0005886">
    <property type="term" value="C:plasma membrane"/>
    <property type="evidence" value="ECO:0007669"/>
    <property type="project" value="UniProtKB-SubCell"/>
</dbReference>